<dbReference type="Pfam" id="PF17754">
    <property type="entry name" value="TetR_C_14"/>
    <property type="match status" value="1"/>
</dbReference>
<evidence type="ECO:0000313" key="6">
    <source>
        <dbReference type="EMBL" id="PRX51015.1"/>
    </source>
</evidence>
<evidence type="ECO:0000256" key="2">
    <source>
        <dbReference type="ARBA" id="ARBA00023125"/>
    </source>
</evidence>
<dbReference type="Gene3D" id="1.10.357.10">
    <property type="entry name" value="Tetracycline Repressor, domain 2"/>
    <property type="match status" value="1"/>
</dbReference>
<dbReference type="Proteomes" id="UP000238362">
    <property type="component" value="Unassembled WGS sequence"/>
</dbReference>
<evidence type="ECO:0000256" key="4">
    <source>
        <dbReference type="PROSITE-ProRule" id="PRU00335"/>
    </source>
</evidence>
<accession>A0A2T0M2N6</accession>
<sequence>MGKWDRTHERIQRVALELFERHGFEATTVARIAAAAQVTEMTFFRHFRSKERLVLDDPYDPLIATAIAAQPLSLGPLRRAARGVREAWSRLDEPDSDLVRRRVRIVAGSPALRAAAWRDNEATQRLIVEQLVAGGTEPLRAEAAGAAVLAAITAALYAWARDDDRALASAVLGALDTLDGGNG</sequence>
<dbReference type="SUPFAM" id="SSF46689">
    <property type="entry name" value="Homeodomain-like"/>
    <property type="match status" value="1"/>
</dbReference>
<dbReference type="InterPro" id="IPR041347">
    <property type="entry name" value="MftR_C"/>
</dbReference>
<dbReference type="AlphaFoldDB" id="A0A2T0M2N6"/>
<dbReference type="Gene3D" id="1.10.10.60">
    <property type="entry name" value="Homeodomain-like"/>
    <property type="match status" value="1"/>
</dbReference>
<dbReference type="Pfam" id="PF00440">
    <property type="entry name" value="TetR_N"/>
    <property type="match status" value="1"/>
</dbReference>
<dbReference type="InterPro" id="IPR001647">
    <property type="entry name" value="HTH_TetR"/>
</dbReference>
<dbReference type="PROSITE" id="PS50977">
    <property type="entry name" value="HTH_TETR_2"/>
    <property type="match status" value="1"/>
</dbReference>
<protein>
    <submittedName>
        <fullName evidence="6">TetR family transcriptional regulator</fullName>
    </submittedName>
</protein>
<keyword evidence="1" id="KW-0805">Transcription regulation</keyword>
<dbReference type="OrthoDB" id="4746440at2"/>
<dbReference type="GO" id="GO:0003700">
    <property type="term" value="F:DNA-binding transcription factor activity"/>
    <property type="evidence" value="ECO:0007669"/>
    <property type="project" value="TreeGrafter"/>
</dbReference>
<feature type="DNA-binding region" description="H-T-H motif" evidence="4">
    <location>
        <begin position="28"/>
        <end position="47"/>
    </location>
</feature>
<feature type="domain" description="HTH tetR-type" evidence="5">
    <location>
        <begin position="5"/>
        <end position="65"/>
    </location>
</feature>
<dbReference type="EMBL" id="PVNH01000001">
    <property type="protein sequence ID" value="PRX51015.1"/>
    <property type="molecule type" value="Genomic_DNA"/>
</dbReference>
<dbReference type="GO" id="GO:0000976">
    <property type="term" value="F:transcription cis-regulatory region binding"/>
    <property type="evidence" value="ECO:0007669"/>
    <property type="project" value="TreeGrafter"/>
</dbReference>
<gene>
    <name evidence="6" type="ORF">B0I33_101167</name>
</gene>
<name>A0A2T0M2N6_9PSEU</name>
<organism evidence="6 7">
    <name type="scientific">Prauserella shujinwangii</name>
    <dbReference type="NCBI Taxonomy" id="1453103"/>
    <lineage>
        <taxon>Bacteria</taxon>
        <taxon>Bacillati</taxon>
        <taxon>Actinomycetota</taxon>
        <taxon>Actinomycetes</taxon>
        <taxon>Pseudonocardiales</taxon>
        <taxon>Pseudonocardiaceae</taxon>
        <taxon>Prauserella</taxon>
    </lineage>
</organism>
<keyword evidence="7" id="KW-1185">Reference proteome</keyword>
<evidence type="ECO:0000256" key="1">
    <source>
        <dbReference type="ARBA" id="ARBA00023015"/>
    </source>
</evidence>
<dbReference type="PANTHER" id="PTHR30055">
    <property type="entry name" value="HTH-TYPE TRANSCRIPTIONAL REGULATOR RUTR"/>
    <property type="match status" value="1"/>
</dbReference>
<dbReference type="InterPro" id="IPR050109">
    <property type="entry name" value="HTH-type_TetR-like_transc_reg"/>
</dbReference>
<dbReference type="RefSeq" id="WP_106176543.1">
    <property type="nucleotide sequence ID" value="NZ_PVNH01000001.1"/>
</dbReference>
<evidence type="ECO:0000259" key="5">
    <source>
        <dbReference type="PROSITE" id="PS50977"/>
    </source>
</evidence>
<dbReference type="InterPro" id="IPR009057">
    <property type="entry name" value="Homeodomain-like_sf"/>
</dbReference>
<reference evidence="6 7" key="1">
    <citation type="submission" date="2018-03" db="EMBL/GenBank/DDBJ databases">
        <title>Genomic Encyclopedia of Type Strains, Phase III (KMG-III): the genomes of soil and plant-associated and newly described type strains.</title>
        <authorList>
            <person name="Whitman W."/>
        </authorList>
    </citation>
    <scope>NUCLEOTIDE SEQUENCE [LARGE SCALE GENOMIC DNA]</scope>
    <source>
        <strain evidence="6 7">CGMCC 4.7125</strain>
    </source>
</reference>
<proteinExistence type="predicted"/>
<dbReference type="PRINTS" id="PR00455">
    <property type="entry name" value="HTHTETR"/>
</dbReference>
<evidence type="ECO:0000256" key="3">
    <source>
        <dbReference type="ARBA" id="ARBA00023163"/>
    </source>
</evidence>
<evidence type="ECO:0000313" key="7">
    <source>
        <dbReference type="Proteomes" id="UP000238362"/>
    </source>
</evidence>
<keyword evidence="3" id="KW-0804">Transcription</keyword>
<comment type="caution">
    <text evidence="6">The sequence shown here is derived from an EMBL/GenBank/DDBJ whole genome shotgun (WGS) entry which is preliminary data.</text>
</comment>
<dbReference type="PANTHER" id="PTHR30055:SF238">
    <property type="entry name" value="MYCOFACTOCIN BIOSYNTHESIS TRANSCRIPTIONAL REGULATOR MFTR-RELATED"/>
    <property type="match status" value="1"/>
</dbReference>
<keyword evidence="2 4" id="KW-0238">DNA-binding</keyword>